<dbReference type="KEGG" id="cfem:HCR03_06485"/>
<feature type="domain" description="Signal transduction histidine kinase dimerisation/phosphoacceptor" evidence="3">
    <location>
        <begin position="25"/>
        <end position="50"/>
    </location>
</feature>
<dbReference type="EMBL" id="CP060286">
    <property type="protein sequence ID" value="QNK41879.1"/>
    <property type="molecule type" value="Genomic_DNA"/>
</dbReference>
<dbReference type="Pfam" id="PF00512">
    <property type="entry name" value="HisKA"/>
    <property type="match status" value="1"/>
</dbReference>
<dbReference type="InterPro" id="IPR003661">
    <property type="entry name" value="HisK_dim/P_dom"/>
</dbReference>
<reference evidence="4 6" key="1">
    <citation type="submission" date="2019-09" db="EMBL/GenBank/DDBJ databases">
        <title>Genome sequence of Clostridium sp. EA1.</title>
        <authorList>
            <person name="Poehlein A."/>
            <person name="Bengelsdorf F.R."/>
            <person name="Daniel R."/>
        </authorList>
    </citation>
    <scope>NUCLEOTIDE SEQUENCE [LARGE SCALE GENOMIC DNA]</scope>
    <source>
        <strain evidence="4 6">EA1</strain>
    </source>
</reference>
<dbReference type="EMBL" id="VWXL01000053">
    <property type="protein sequence ID" value="MVB11316.1"/>
    <property type="molecule type" value="Genomic_DNA"/>
</dbReference>
<evidence type="ECO:0000313" key="4">
    <source>
        <dbReference type="EMBL" id="MVB11316.1"/>
    </source>
</evidence>
<gene>
    <name evidence="4" type="ORF">CAFE_20260</name>
    <name evidence="5" type="ORF">HCR03_06485</name>
</gene>
<evidence type="ECO:0000256" key="1">
    <source>
        <dbReference type="ARBA" id="ARBA00000085"/>
    </source>
</evidence>
<dbReference type="Gene3D" id="1.10.287.130">
    <property type="match status" value="1"/>
</dbReference>
<sequence>MGNPNGASAFFMAARRESQKLYRLRQDFTANISHELRTIVMVIRGSLEAVFGGMVTDPEQIGSYHRQYAWRKHVPAMA</sequence>
<dbReference type="GO" id="GO:0000155">
    <property type="term" value="F:phosphorelay sensor kinase activity"/>
    <property type="evidence" value="ECO:0007669"/>
    <property type="project" value="InterPro"/>
</dbReference>
<evidence type="ECO:0000313" key="5">
    <source>
        <dbReference type="EMBL" id="QNK41879.1"/>
    </source>
</evidence>
<keyword evidence="6" id="KW-1185">Reference proteome</keyword>
<name>A0A6N8HZR3_9FIRM</name>
<reference evidence="5 7" key="2">
    <citation type="submission" date="2020-08" db="EMBL/GenBank/DDBJ databases">
        <title>The isolate Caproiciproducens sp. 7D4C2 produces n-caproate at mildly acidic conditions from hexoses: genome and rBOX comparison with related strains and chain-elongating bacteria.</title>
        <authorList>
            <person name="Esquivel-Elizondo S."/>
            <person name="Bagci C."/>
            <person name="Temovska M."/>
            <person name="Jeon B.S."/>
            <person name="Bessarab I."/>
            <person name="Williams R.B.H."/>
            <person name="Huson D.H."/>
            <person name="Angenent L.T."/>
        </authorList>
    </citation>
    <scope>NUCLEOTIDE SEQUENCE [LARGE SCALE GENOMIC DNA]</scope>
    <source>
        <strain evidence="5 7">7D4C2</strain>
    </source>
</reference>
<protein>
    <recommendedName>
        <fullName evidence="2">histidine kinase</fullName>
        <ecNumber evidence="2">2.7.13.3</ecNumber>
    </recommendedName>
</protein>
<evidence type="ECO:0000313" key="7">
    <source>
        <dbReference type="Proteomes" id="UP000515909"/>
    </source>
</evidence>
<dbReference type="EC" id="2.7.13.3" evidence="2"/>
<dbReference type="Proteomes" id="UP000515909">
    <property type="component" value="Chromosome"/>
</dbReference>
<evidence type="ECO:0000256" key="2">
    <source>
        <dbReference type="ARBA" id="ARBA00012438"/>
    </source>
</evidence>
<proteinExistence type="predicted"/>
<dbReference type="CDD" id="cd00082">
    <property type="entry name" value="HisKA"/>
    <property type="match status" value="1"/>
</dbReference>
<accession>A0A6N8HZR3</accession>
<accession>A0A7G8TE38</accession>
<evidence type="ECO:0000313" key="6">
    <source>
        <dbReference type="Proteomes" id="UP000469440"/>
    </source>
</evidence>
<evidence type="ECO:0000259" key="3">
    <source>
        <dbReference type="Pfam" id="PF00512"/>
    </source>
</evidence>
<dbReference type="RefSeq" id="WP_066649960.1">
    <property type="nucleotide sequence ID" value="NZ_CP060286.1"/>
</dbReference>
<comment type="catalytic activity">
    <reaction evidence="1">
        <text>ATP + protein L-histidine = ADP + protein N-phospho-L-histidine.</text>
        <dbReference type="EC" id="2.7.13.3"/>
    </reaction>
</comment>
<organism evidence="4 6">
    <name type="scientific">Caproicibacter fermentans</name>
    <dbReference type="NCBI Taxonomy" id="2576756"/>
    <lineage>
        <taxon>Bacteria</taxon>
        <taxon>Bacillati</taxon>
        <taxon>Bacillota</taxon>
        <taxon>Clostridia</taxon>
        <taxon>Eubacteriales</taxon>
        <taxon>Acutalibacteraceae</taxon>
        <taxon>Caproicibacter</taxon>
    </lineage>
</organism>
<dbReference type="InterPro" id="IPR036097">
    <property type="entry name" value="HisK_dim/P_sf"/>
</dbReference>
<dbReference type="OrthoDB" id="9780718at2"/>
<dbReference type="AlphaFoldDB" id="A0A6N8HZR3"/>
<dbReference type="SUPFAM" id="SSF47384">
    <property type="entry name" value="Homodimeric domain of signal transducing histidine kinase"/>
    <property type="match status" value="1"/>
</dbReference>
<dbReference type="Proteomes" id="UP000469440">
    <property type="component" value="Unassembled WGS sequence"/>
</dbReference>